<accession>A0A381ZEI2</accession>
<dbReference type="InterPro" id="IPR047233">
    <property type="entry name" value="UAH_cupin"/>
</dbReference>
<dbReference type="InterPro" id="IPR011051">
    <property type="entry name" value="RmlC_Cupin_sf"/>
</dbReference>
<keyword evidence="3" id="KW-0456">Lyase</keyword>
<dbReference type="InterPro" id="IPR007247">
    <property type="entry name" value="Ureidogly_lyase"/>
</dbReference>
<dbReference type="AlphaFoldDB" id="A0A381ZEI2"/>
<dbReference type="SUPFAM" id="SSF51182">
    <property type="entry name" value="RmlC-like cupins"/>
    <property type="match status" value="1"/>
</dbReference>
<reference evidence="5" key="1">
    <citation type="submission" date="2018-05" db="EMBL/GenBank/DDBJ databases">
        <authorList>
            <person name="Lanie J.A."/>
            <person name="Ng W.-L."/>
            <person name="Kazmierczak K.M."/>
            <person name="Andrzejewski T.M."/>
            <person name="Davidsen T.M."/>
            <person name="Wayne K.J."/>
            <person name="Tettelin H."/>
            <person name="Glass J.I."/>
            <person name="Rusch D."/>
            <person name="Podicherti R."/>
            <person name="Tsui H.-C.T."/>
            <person name="Winkler M.E."/>
        </authorList>
    </citation>
    <scope>NUCLEOTIDE SEQUENCE</scope>
</reference>
<comment type="subunit">
    <text evidence="1">Homodimer.</text>
</comment>
<evidence type="ECO:0000256" key="1">
    <source>
        <dbReference type="ARBA" id="ARBA00011738"/>
    </source>
</evidence>
<evidence type="ECO:0000313" key="5">
    <source>
        <dbReference type="EMBL" id="SVA87242.1"/>
    </source>
</evidence>
<keyword evidence="2" id="KW-0659">Purine metabolism</keyword>
<gene>
    <name evidence="5" type="ORF">METZ01_LOCUS140096</name>
</gene>
<evidence type="ECO:0000256" key="4">
    <source>
        <dbReference type="ARBA" id="ARBA00047684"/>
    </source>
</evidence>
<dbReference type="GO" id="GO:0050385">
    <property type="term" value="F:ureidoglycolate lyase activity"/>
    <property type="evidence" value="ECO:0007669"/>
    <property type="project" value="UniProtKB-EC"/>
</dbReference>
<organism evidence="5">
    <name type="scientific">marine metagenome</name>
    <dbReference type="NCBI Taxonomy" id="408172"/>
    <lineage>
        <taxon>unclassified sequences</taxon>
        <taxon>metagenomes</taxon>
        <taxon>ecological metagenomes</taxon>
    </lineage>
</organism>
<dbReference type="CDD" id="cd20298">
    <property type="entry name" value="cupin_UAH"/>
    <property type="match status" value="1"/>
</dbReference>
<dbReference type="GO" id="GO:0000256">
    <property type="term" value="P:allantoin catabolic process"/>
    <property type="evidence" value="ECO:0007669"/>
    <property type="project" value="InterPro"/>
</dbReference>
<evidence type="ECO:0000256" key="3">
    <source>
        <dbReference type="ARBA" id="ARBA00023239"/>
    </source>
</evidence>
<name>A0A381ZEI2_9ZZZZ</name>
<evidence type="ECO:0008006" key="6">
    <source>
        <dbReference type="Google" id="ProtNLM"/>
    </source>
</evidence>
<feature type="non-terminal residue" evidence="5">
    <location>
        <position position="1"/>
    </location>
</feature>
<dbReference type="InterPro" id="IPR024060">
    <property type="entry name" value="Ureidoglycolate_lyase_dom_sf"/>
</dbReference>
<comment type="catalytic activity">
    <reaction evidence="4">
        <text>(S)-ureidoglycolate = urea + glyoxylate</text>
        <dbReference type="Rhea" id="RHEA:11304"/>
        <dbReference type="ChEBI" id="CHEBI:16199"/>
        <dbReference type="ChEBI" id="CHEBI:36655"/>
        <dbReference type="ChEBI" id="CHEBI:57296"/>
        <dbReference type="EC" id="4.3.2.3"/>
    </reaction>
</comment>
<dbReference type="GO" id="GO:0006144">
    <property type="term" value="P:purine nucleobase metabolic process"/>
    <property type="evidence" value="ECO:0007669"/>
    <property type="project" value="UniProtKB-KW"/>
</dbReference>
<dbReference type="GO" id="GO:0004848">
    <property type="term" value="F:ureidoglycolate hydrolase activity"/>
    <property type="evidence" value="ECO:0007669"/>
    <property type="project" value="InterPro"/>
</dbReference>
<evidence type="ECO:0000256" key="2">
    <source>
        <dbReference type="ARBA" id="ARBA00022631"/>
    </source>
</evidence>
<proteinExistence type="predicted"/>
<dbReference type="Gene3D" id="2.60.120.480">
    <property type="entry name" value="Ureidoglycolate hydrolase"/>
    <property type="match status" value="1"/>
</dbReference>
<dbReference type="Pfam" id="PF04115">
    <property type="entry name" value="Ureidogly_lyase"/>
    <property type="match status" value="1"/>
</dbReference>
<dbReference type="EMBL" id="UINC01020879">
    <property type="protein sequence ID" value="SVA87242.1"/>
    <property type="molecule type" value="Genomic_DNA"/>
</dbReference>
<sequence>VLDLFEIPLIKATEESIREYGCLVDHPGDYEIEIVQWPAQGWRAVDEDTGNEGGWVEGVFYCDWKGDVLYGSNNAVNGNYVLGWCANPQTASSEHQTVPRERVSLWHMNYHPDGGQLFYPLESQPFVVPLALPGDDLKPDKVIGFWFDGARGLYIHPDIWHEGLFPIDNKHRFLDRQGRVHGRVSCDFGEEFGVYLSVPLAPP</sequence>
<protein>
    <recommendedName>
        <fullName evidence="6">Ureidoglycolate hydrolase</fullName>
    </recommendedName>
</protein>